<reference evidence="1" key="2">
    <citation type="journal article" date="2015" name="Fish Shellfish Immunol.">
        <title>Early steps in the European eel (Anguilla anguilla)-Vibrio vulnificus interaction in the gills: Role of the RtxA13 toxin.</title>
        <authorList>
            <person name="Callol A."/>
            <person name="Pajuelo D."/>
            <person name="Ebbesson L."/>
            <person name="Teles M."/>
            <person name="MacKenzie S."/>
            <person name="Amaro C."/>
        </authorList>
    </citation>
    <scope>NUCLEOTIDE SEQUENCE</scope>
</reference>
<protein>
    <submittedName>
        <fullName evidence="1">Uncharacterized protein</fullName>
    </submittedName>
</protein>
<proteinExistence type="predicted"/>
<name>A0A0E9Q3V4_ANGAN</name>
<evidence type="ECO:0000313" key="1">
    <source>
        <dbReference type="EMBL" id="JAH11217.1"/>
    </source>
</evidence>
<sequence length="27" mass="3424">MIAYESQWSTVIWRHKRHHTILKWKST</sequence>
<organism evidence="1">
    <name type="scientific">Anguilla anguilla</name>
    <name type="common">European freshwater eel</name>
    <name type="synonym">Muraena anguilla</name>
    <dbReference type="NCBI Taxonomy" id="7936"/>
    <lineage>
        <taxon>Eukaryota</taxon>
        <taxon>Metazoa</taxon>
        <taxon>Chordata</taxon>
        <taxon>Craniata</taxon>
        <taxon>Vertebrata</taxon>
        <taxon>Euteleostomi</taxon>
        <taxon>Actinopterygii</taxon>
        <taxon>Neopterygii</taxon>
        <taxon>Teleostei</taxon>
        <taxon>Anguilliformes</taxon>
        <taxon>Anguillidae</taxon>
        <taxon>Anguilla</taxon>
    </lineage>
</organism>
<dbReference type="EMBL" id="GBXM01097360">
    <property type="protein sequence ID" value="JAH11217.1"/>
    <property type="molecule type" value="Transcribed_RNA"/>
</dbReference>
<dbReference type="AlphaFoldDB" id="A0A0E9Q3V4"/>
<reference evidence="1" key="1">
    <citation type="submission" date="2014-11" db="EMBL/GenBank/DDBJ databases">
        <authorList>
            <person name="Amaro Gonzalez C."/>
        </authorList>
    </citation>
    <scope>NUCLEOTIDE SEQUENCE</scope>
</reference>
<accession>A0A0E9Q3V4</accession>